<dbReference type="Proteomes" id="UP000799750">
    <property type="component" value="Unassembled WGS sequence"/>
</dbReference>
<gene>
    <name evidence="2" type="ORF">BU16DRAFT_554002</name>
</gene>
<evidence type="ECO:0000256" key="1">
    <source>
        <dbReference type="SAM" id="MobiDB-lite"/>
    </source>
</evidence>
<sequence>MAKPLSSSHIPVEQPPPYDVPDRIRELESNVVTLRNLVDTLQPRPPPTRCEYRFLKHLDAPASENFDDPKWIKEVLQEPGKVEVDRFCYQTHPPLSDSSVEDVQPVKQASSCDVQLLSSTSETSTNAVKALKDFLYISLLLTYSDSAHHKEILRHDIQSHQAWLRLHKLQSRLTTLFFPVDGFRMFPYAWSYFEAADSRSMRTLTLAIIEPCRVLGVSPRVALLMLRMFPYVAKPCPFLRFIGRREQVSAFWYTCPHAFAAKLCYDEHYLVDIVAPDLASAGALKEMIRRMASTFFVTLRSWSEFELNPIGQRRAKFARKPFDTLGEEDWLRRLWMRRALKRLRKEAAVEHQSHLPVWCRNLFGARSRRNERTGLCYILRNGLESAEHEHERS</sequence>
<evidence type="ECO:0000313" key="2">
    <source>
        <dbReference type="EMBL" id="KAF2501942.1"/>
    </source>
</evidence>
<dbReference type="EMBL" id="MU004181">
    <property type="protein sequence ID" value="KAF2501942.1"/>
    <property type="molecule type" value="Genomic_DNA"/>
</dbReference>
<feature type="region of interest" description="Disordered" evidence="1">
    <location>
        <begin position="1"/>
        <end position="21"/>
    </location>
</feature>
<reference evidence="2" key="1">
    <citation type="journal article" date="2020" name="Stud. Mycol.">
        <title>101 Dothideomycetes genomes: a test case for predicting lifestyles and emergence of pathogens.</title>
        <authorList>
            <person name="Haridas S."/>
            <person name="Albert R."/>
            <person name="Binder M."/>
            <person name="Bloem J."/>
            <person name="Labutti K."/>
            <person name="Salamov A."/>
            <person name="Andreopoulos B."/>
            <person name="Baker S."/>
            <person name="Barry K."/>
            <person name="Bills G."/>
            <person name="Bluhm B."/>
            <person name="Cannon C."/>
            <person name="Castanera R."/>
            <person name="Culley D."/>
            <person name="Daum C."/>
            <person name="Ezra D."/>
            <person name="Gonzalez J."/>
            <person name="Henrissat B."/>
            <person name="Kuo A."/>
            <person name="Liang C."/>
            <person name="Lipzen A."/>
            <person name="Lutzoni F."/>
            <person name="Magnuson J."/>
            <person name="Mondo S."/>
            <person name="Nolan M."/>
            <person name="Ohm R."/>
            <person name="Pangilinan J."/>
            <person name="Park H.-J."/>
            <person name="Ramirez L."/>
            <person name="Alfaro M."/>
            <person name="Sun H."/>
            <person name="Tritt A."/>
            <person name="Yoshinaga Y."/>
            <person name="Zwiers L.-H."/>
            <person name="Turgeon B."/>
            <person name="Goodwin S."/>
            <person name="Spatafora J."/>
            <person name="Crous P."/>
            <person name="Grigoriev I."/>
        </authorList>
    </citation>
    <scope>NUCLEOTIDE SEQUENCE</scope>
    <source>
        <strain evidence="2">CBS 269.34</strain>
    </source>
</reference>
<protein>
    <submittedName>
        <fullName evidence="2">Uncharacterized protein</fullName>
    </submittedName>
</protein>
<dbReference type="AlphaFoldDB" id="A0A6A6RC30"/>
<organism evidence="2 3">
    <name type="scientific">Lophium mytilinum</name>
    <dbReference type="NCBI Taxonomy" id="390894"/>
    <lineage>
        <taxon>Eukaryota</taxon>
        <taxon>Fungi</taxon>
        <taxon>Dikarya</taxon>
        <taxon>Ascomycota</taxon>
        <taxon>Pezizomycotina</taxon>
        <taxon>Dothideomycetes</taxon>
        <taxon>Pleosporomycetidae</taxon>
        <taxon>Mytilinidiales</taxon>
        <taxon>Mytilinidiaceae</taxon>
        <taxon>Lophium</taxon>
    </lineage>
</organism>
<dbReference type="OrthoDB" id="10485479at2759"/>
<evidence type="ECO:0000313" key="3">
    <source>
        <dbReference type="Proteomes" id="UP000799750"/>
    </source>
</evidence>
<name>A0A6A6RC30_9PEZI</name>
<proteinExistence type="predicted"/>
<keyword evidence="3" id="KW-1185">Reference proteome</keyword>
<accession>A0A6A6RC30</accession>